<accession>A0ABD3GYC9</accession>
<feature type="region of interest" description="Disordered" evidence="2">
    <location>
        <begin position="173"/>
        <end position="203"/>
    </location>
</feature>
<evidence type="ECO:0000313" key="5">
    <source>
        <dbReference type="Proteomes" id="UP001633002"/>
    </source>
</evidence>
<keyword evidence="5" id="KW-1185">Reference proteome</keyword>
<feature type="compositionally biased region" description="Polar residues" evidence="2">
    <location>
        <begin position="194"/>
        <end position="203"/>
    </location>
</feature>
<dbReference type="InterPro" id="IPR001878">
    <property type="entry name" value="Znf_CCHC"/>
</dbReference>
<reference evidence="4 5" key="1">
    <citation type="submission" date="2024-09" db="EMBL/GenBank/DDBJ databases">
        <title>Chromosome-scale assembly of Riccia sorocarpa.</title>
        <authorList>
            <person name="Paukszto L."/>
        </authorList>
    </citation>
    <scope>NUCLEOTIDE SEQUENCE [LARGE SCALE GENOMIC DNA]</scope>
    <source>
        <strain evidence="4">LP-2024</strain>
        <tissue evidence="4">Aerial parts of the thallus</tissue>
    </source>
</reference>
<keyword evidence="1" id="KW-0863">Zinc-finger</keyword>
<feature type="domain" description="CCHC-type" evidence="3">
    <location>
        <begin position="60"/>
        <end position="73"/>
    </location>
</feature>
<dbReference type="Proteomes" id="UP001633002">
    <property type="component" value="Unassembled WGS sequence"/>
</dbReference>
<protein>
    <recommendedName>
        <fullName evidence="3">CCHC-type domain-containing protein</fullName>
    </recommendedName>
</protein>
<keyword evidence="1" id="KW-0479">Metal-binding</keyword>
<dbReference type="AlphaFoldDB" id="A0ABD3GYC9"/>
<name>A0ABD3GYC9_9MARC</name>
<organism evidence="4 5">
    <name type="scientific">Riccia sorocarpa</name>
    <dbReference type="NCBI Taxonomy" id="122646"/>
    <lineage>
        <taxon>Eukaryota</taxon>
        <taxon>Viridiplantae</taxon>
        <taxon>Streptophyta</taxon>
        <taxon>Embryophyta</taxon>
        <taxon>Marchantiophyta</taxon>
        <taxon>Marchantiopsida</taxon>
        <taxon>Marchantiidae</taxon>
        <taxon>Marchantiales</taxon>
        <taxon>Ricciaceae</taxon>
        <taxon>Riccia</taxon>
    </lineage>
</organism>
<gene>
    <name evidence="4" type="ORF">R1sor_001713</name>
</gene>
<proteinExistence type="predicted"/>
<keyword evidence="1" id="KW-0862">Zinc</keyword>
<evidence type="ECO:0000256" key="2">
    <source>
        <dbReference type="SAM" id="MobiDB-lite"/>
    </source>
</evidence>
<evidence type="ECO:0000259" key="3">
    <source>
        <dbReference type="PROSITE" id="PS50158"/>
    </source>
</evidence>
<evidence type="ECO:0000256" key="1">
    <source>
        <dbReference type="PROSITE-ProRule" id="PRU00047"/>
    </source>
</evidence>
<dbReference type="PROSITE" id="PS50158">
    <property type="entry name" value="ZF_CCHC"/>
    <property type="match status" value="1"/>
</dbReference>
<comment type="caution">
    <text evidence="4">The sequence shown here is derived from an EMBL/GenBank/DDBJ whole genome shotgun (WGS) entry which is preliminary data.</text>
</comment>
<sequence>MLGRLLFYTIVEDNDLKYAHVRACILREDLQELPQIIAVGLPLGGHATQEVRYTFLSDTCFQCRKRGHKAFDCLEAMKTPARRTGARFQTRAPVANAKARPPPDVSNNNINMPQMQKQIRNNMTWKQKEVFRTGHPTGIDLHNQFELLANGTTSTDDQEDGECIPTQLLDITQPLHGESPSSPVKPSPADTEQWDQNETAKTQSVDPLAIVSLALSMEIDSHKDQEIPGTQLLLTMTGDVTILHEIPMPKRAEKGSSRLKKCTHISTICQTIHLE</sequence>
<dbReference type="EMBL" id="JBJQOH010000006">
    <property type="protein sequence ID" value="KAL3683691.1"/>
    <property type="molecule type" value="Genomic_DNA"/>
</dbReference>
<dbReference type="GO" id="GO:0008270">
    <property type="term" value="F:zinc ion binding"/>
    <property type="evidence" value="ECO:0007669"/>
    <property type="project" value="UniProtKB-KW"/>
</dbReference>
<evidence type="ECO:0000313" key="4">
    <source>
        <dbReference type="EMBL" id="KAL3683691.1"/>
    </source>
</evidence>